<dbReference type="OrthoDB" id="415825at2759"/>
<organism evidence="7 8">
    <name type="scientific">Sclerotinia nivalis</name>
    <dbReference type="NCBI Taxonomy" id="352851"/>
    <lineage>
        <taxon>Eukaryota</taxon>
        <taxon>Fungi</taxon>
        <taxon>Dikarya</taxon>
        <taxon>Ascomycota</taxon>
        <taxon>Pezizomycotina</taxon>
        <taxon>Leotiomycetes</taxon>
        <taxon>Helotiales</taxon>
        <taxon>Sclerotiniaceae</taxon>
        <taxon>Sclerotinia</taxon>
    </lineage>
</organism>
<dbReference type="Proteomes" id="UP001152300">
    <property type="component" value="Unassembled WGS sequence"/>
</dbReference>
<dbReference type="PANTHER" id="PTHR42973">
    <property type="entry name" value="BINDING OXIDOREDUCTASE, PUTATIVE (AFU_ORTHOLOGUE AFUA_1G17690)-RELATED"/>
    <property type="match status" value="1"/>
</dbReference>
<dbReference type="AlphaFoldDB" id="A0A9X0A9A1"/>
<feature type="domain" description="FAD-binding PCMH-type" evidence="6">
    <location>
        <begin position="41"/>
        <end position="211"/>
    </location>
</feature>
<evidence type="ECO:0000256" key="1">
    <source>
        <dbReference type="ARBA" id="ARBA00001974"/>
    </source>
</evidence>
<dbReference type="GO" id="GO:0016491">
    <property type="term" value="F:oxidoreductase activity"/>
    <property type="evidence" value="ECO:0007669"/>
    <property type="project" value="UniProtKB-KW"/>
</dbReference>
<dbReference type="InterPro" id="IPR050416">
    <property type="entry name" value="FAD-linked_Oxidoreductase"/>
</dbReference>
<dbReference type="Gene3D" id="3.40.462.20">
    <property type="match status" value="1"/>
</dbReference>
<keyword evidence="8" id="KW-1185">Reference proteome</keyword>
<evidence type="ECO:0000256" key="5">
    <source>
        <dbReference type="ARBA" id="ARBA00023002"/>
    </source>
</evidence>
<evidence type="ECO:0000256" key="3">
    <source>
        <dbReference type="ARBA" id="ARBA00022630"/>
    </source>
</evidence>
<evidence type="ECO:0000256" key="2">
    <source>
        <dbReference type="ARBA" id="ARBA00005466"/>
    </source>
</evidence>
<keyword evidence="3" id="KW-0285">Flavoprotein</keyword>
<dbReference type="GO" id="GO:0071949">
    <property type="term" value="F:FAD binding"/>
    <property type="evidence" value="ECO:0007669"/>
    <property type="project" value="InterPro"/>
</dbReference>
<dbReference type="Pfam" id="PF01565">
    <property type="entry name" value="FAD_binding_4"/>
    <property type="match status" value="1"/>
</dbReference>
<gene>
    <name evidence="7" type="ORF">OCU04_012695</name>
</gene>
<keyword evidence="5" id="KW-0560">Oxidoreductase</keyword>
<keyword evidence="4" id="KW-0274">FAD</keyword>
<dbReference type="InterPro" id="IPR016166">
    <property type="entry name" value="FAD-bd_PCMH"/>
</dbReference>
<name>A0A9X0A9A1_9HELO</name>
<dbReference type="InterPro" id="IPR036318">
    <property type="entry name" value="FAD-bd_PCMH-like_sf"/>
</dbReference>
<evidence type="ECO:0000259" key="6">
    <source>
        <dbReference type="PROSITE" id="PS51387"/>
    </source>
</evidence>
<dbReference type="EMBL" id="JAPEIS010000016">
    <property type="protein sequence ID" value="KAJ8058511.1"/>
    <property type="molecule type" value="Genomic_DNA"/>
</dbReference>
<dbReference type="PANTHER" id="PTHR42973:SF39">
    <property type="entry name" value="FAD-BINDING PCMH-TYPE DOMAIN-CONTAINING PROTEIN"/>
    <property type="match status" value="1"/>
</dbReference>
<dbReference type="PROSITE" id="PS51387">
    <property type="entry name" value="FAD_PCMH"/>
    <property type="match status" value="1"/>
</dbReference>
<comment type="similarity">
    <text evidence="2">Belongs to the oxygen-dependent FAD-linked oxidoreductase family.</text>
</comment>
<reference evidence="7" key="1">
    <citation type="submission" date="2022-11" db="EMBL/GenBank/DDBJ databases">
        <title>Genome Resource of Sclerotinia nivalis Strain SnTB1, a Plant Pathogen Isolated from American Ginseng.</title>
        <authorList>
            <person name="Fan S."/>
        </authorList>
    </citation>
    <scope>NUCLEOTIDE SEQUENCE</scope>
    <source>
        <strain evidence="7">SnTB1</strain>
    </source>
</reference>
<dbReference type="Gene3D" id="3.30.465.10">
    <property type="match status" value="1"/>
</dbReference>
<dbReference type="SUPFAM" id="SSF56176">
    <property type="entry name" value="FAD-binding/transporter-associated domain-like"/>
    <property type="match status" value="1"/>
</dbReference>
<accession>A0A9X0A9A1</accession>
<sequence>MVLTEQHLIRFHEILDEDEIITQTSDPTLYSTETQCWSAQHDCHPQLILRPKSITALQTLLPYLYDAPVEFAVRSGGIGNASARDVVLSMRAFDQVNFDPDTEILTVGAGMLWGEVEKELQKVAEGYAVLCARVPYVGVAGSILHGGFSWLSHEYGLMSDPHNLLDAQVILSDGRVLWANEEGESALLWALRGGGGNFGVVTAFKLRARKYPQRILGGTIIFPESSLEAVSRGVSAFTETITDPKVSMHVYFLEPRNPFFPFPAGVGLMIFDANGEEHGRGKDGFKWAFDIEGAIDMTKEMTLFEVHDATAYSSISKGATDSWLCQVLITVIDPEFLVRAFKWYKRVLDTNEDFGSGSFVLLELTQKAALTSSGSPGATAWPHQFHYHTLGLGTGYRPGSLCTEEQALGLLRQGLEEITNEPIKEKELEFFPNFEGNFTDSSKTFGENYKKLRKLKSLYDPKCRFKGLLPIEPWD</sequence>
<comment type="caution">
    <text evidence="7">The sequence shown here is derived from an EMBL/GenBank/DDBJ whole genome shotgun (WGS) entry which is preliminary data.</text>
</comment>
<dbReference type="InterPro" id="IPR006094">
    <property type="entry name" value="Oxid_FAD_bind_N"/>
</dbReference>
<evidence type="ECO:0000313" key="8">
    <source>
        <dbReference type="Proteomes" id="UP001152300"/>
    </source>
</evidence>
<dbReference type="InterPro" id="IPR016169">
    <property type="entry name" value="FAD-bd_PCMH_sub2"/>
</dbReference>
<evidence type="ECO:0000256" key="4">
    <source>
        <dbReference type="ARBA" id="ARBA00022827"/>
    </source>
</evidence>
<proteinExistence type="inferred from homology"/>
<protein>
    <recommendedName>
        <fullName evidence="6">FAD-binding PCMH-type domain-containing protein</fullName>
    </recommendedName>
</protein>
<evidence type="ECO:0000313" key="7">
    <source>
        <dbReference type="EMBL" id="KAJ8058511.1"/>
    </source>
</evidence>
<comment type="cofactor">
    <cofactor evidence="1">
        <name>FAD</name>
        <dbReference type="ChEBI" id="CHEBI:57692"/>
    </cofactor>
</comment>